<comment type="similarity">
    <text evidence="5">Belongs to the LAMP family.</text>
</comment>
<proteinExistence type="inferred from homology"/>
<dbReference type="Gene3D" id="2.40.160.110">
    <property type="match status" value="1"/>
</dbReference>
<feature type="signal peptide" evidence="20">
    <location>
        <begin position="1"/>
        <end position="23"/>
    </location>
</feature>
<dbReference type="Proteomes" id="UP000828390">
    <property type="component" value="Unassembled WGS sequence"/>
</dbReference>
<dbReference type="AlphaFoldDB" id="A0A9D4DVE0"/>
<dbReference type="PRINTS" id="PR00336">
    <property type="entry name" value="LYSASSOCTDMP"/>
</dbReference>
<dbReference type="PANTHER" id="PTHR11506">
    <property type="entry name" value="LYSOSOME-ASSOCIATED MEMBRANE GLYCOPROTEIN"/>
    <property type="match status" value="1"/>
</dbReference>
<evidence type="ECO:0000256" key="4">
    <source>
        <dbReference type="ARBA" id="ARBA00004279"/>
    </source>
</evidence>
<keyword evidence="13" id="KW-0966">Cell projection</keyword>
<evidence type="ECO:0000256" key="12">
    <source>
        <dbReference type="ARBA" id="ARBA00023180"/>
    </source>
</evidence>
<evidence type="ECO:0000256" key="19">
    <source>
        <dbReference type="ARBA" id="ARBA00076257"/>
    </source>
</evidence>
<reference evidence="22" key="1">
    <citation type="journal article" date="2019" name="bioRxiv">
        <title>The Genome of the Zebra Mussel, Dreissena polymorpha: A Resource for Invasive Species Research.</title>
        <authorList>
            <person name="McCartney M.A."/>
            <person name="Auch B."/>
            <person name="Kono T."/>
            <person name="Mallez S."/>
            <person name="Zhang Y."/>
            <person name="Obille A."/>
            <person name="Becker A."/>
            <person name="Abrahante J.E."/>
            <person name="Garbe J."/>
            <person name="Badalamenti J.P."/>
            <person name="Herman A."/>
            <person name="Mangelson H."/>
            <person name="Liachko I."/>
            <person name="Sullivan S."/>
            <person name="Sone E.D."/>
            <person name="Koren S."/>
            <person name="Silverstein K.A.T."/>
            <person name="Beckman K.B."/>
            <person name="Gohl D.M."/>
        </authorList>
    </citation>
    <scope>NUCLEOTIDE SEQUENCE</scope>
    <source>
        <strain evidence="22">Duluth1</strain>
        <tissue evidence="22">Whole animal</tissue>
    </source>
</reference>
<keyword evidence="23" id="KW-1185">Reference proteome</keyword>
<evidence type="ECO:0000256" key="20">
    <source>
        <dbReference type="SAM" id="SignalP"/>
    </source>
</evidence>
<evidence type="ECO:0000256" key="5">
    <source>
        <dbReference type="ARBA" id="ARBA00009644"/>
    </source>
</evidence>
<evidence type="ECO:0000256" key="2">
    <source>
        <dbReference type="ARBA" id="ARBA00004158"/>
    </source>
</evidence>
<evidence type="ECO:0000256" key="6">
    <source>
        <dbReference type="ARBA" id="ARBA00022692"/>
    </source>
</evidence>
<sequence length="164" mass="18259">MDLRKSVLWTLTTVLCELSALKCDNVVPRAPPTNNYTVTDGNVTCVVMTAGIRLAIPYVTDTKNETVNITIPQNGTTYSGMCSKPDGTNQLNINFLDNWNLTFIFANSSTLNNSYEWQLVILNYIIDKSYFPNATNLGKHNLTLTFPNGTNAAQFNGSYRCDRT</sequence>
<dbReference type="PANTHER" id="PTHR11506:SF35">
    <property type="entry name" value="LYSOSOME-ASSOCIATED MEMBRANE GLYCOPROTEIN 5"/>
    <property type="match status" value="1"/>
</dbReference>
<dbReference type="GO" id="GO:0005765">
    <property type="term" value="C:lysosomal membrane"/>
    <property type="evidence" value="ECO:0007669"/>
    <property type="project" value="TreeGrafter"/>
</dbReference>
<evidence type="ECO:0000259" key="21">
    <source>
        <dbReference type="Pfam" id="PF01299"/>
    </source>
</evidence>
<dbReference type="GO" id="GO:0005886">
    <property type="term" value="C:plasma membrane"/>
    <property type="evidence" value="ECO:0007669"/>
    <property type="project" value="UniProtKB-SubCell"/>
</dbReference>
<dbReference type="GO" id="GO:0031902">
    <property type="term" value="C:late endosome membrane"/>
    <property type="evidence" value="ECO:0007669"/>
    <property type="project" value="TreeGrafter"/>
</dbReference>
<accession>A0A9D4DVE0</accession>
<evidence type="ECO:0000256" key="17">
    <source>
        <dbReference type="ARBA" id="ARBA00060492"/>
    </source>
</evidence>
<keyword evidence="12" id="KW-0325">Glycoprotein</keyword>
<keyword evidence="11" id="KW-0472">Membrane</keyword>
<evidence type="ECO:0000256" key="15">
    <source>
        <dbReference type="ARBA" id="ARBA00029428"/>
    </source>
</evidence>
<organism evidence="22 23">
    <name type="scientific">Dreissena polymorpha</name>
    <name type="common">Zebra mussel</name>
    <name type="synonym">Mytilus polymorpha</name>
    <dbReference type="NCBI Taxonomy" id="45954"/>
    <lineage>
        <taxon>Eukaryota</taxon>
        <taxon>Metazoa</taxon>
        <taxon>Spiralia</taxon>
        <taxon>Lophotrochozoa</taxon>
        <taxon>Mollusca</taxon>
        <taxon>Bivalvia</taxon>
        <taxon>Autobranchia</taxon>
        <taxon>Heteroconchia</taxon>
        <taxon>Euheterodonta</taxon>
        <taxon>Imparidentia</taxon>
        <taxon>Neoheterodontei</taxon>
        <taxon>Myida</taxon>
        <taxon>Dreissenoidea</taxon>
        <taxon>Dreissenidae</taxon>
        <taxon>Dreissena</taxon>
    </lineage>
</organism>
<keyword evidence="7 20" id="KW-0732">Signal</keyword>
<evidence type="ECO:0000256" key="3">
    <source>
        <dbReference type="ARBA" id="ARBA00004172"/>
    </source>
</evidence>
<evidence type="ECO:0000256" key="18">
    <source>
        <dbReference type="ARBA" id="ARBA00074379"/>
    </source>
</evidence>
<protein>
    <recommendedName>
        <fullName evidence="18">Lysosome-associated membrane glycoprotein 5</fullName>
    </recommendedName>
    <alternativeName>
        <fullName evidence="19">Lysosome-associated membrane protein 5</fullName>
    </alternativeName>
</protein>
<name>A0A9D4DVE0_DREPO</name>
<evidence type="ECO:0000313" key="23">
    <source>
        <dbReference type="Proteomes" id="UP000828390"/>
    </source>
</evidence>
<keyword evidence="9" id="KW-1133">Transmembrane helix</keyword>
<evidence type="ECO:0000256" key="9">
    <source>
        <dbReference type="ARBA" id="ARBA00022989"/>
    </source>
</evidence>
<keyword evidence="10" id="KW-0770">Synapse</keyword>
<keyword evidence="14" id="KW-0968">Cytoplasmic vesicle</keyword>
<feature type="chain" id="PRO_5038778534" description="Lysosome-associated membrane glycoprotein 5" evidence="20">
    <location>
        <begin position="24"/>
        <end position="164"/>
    </location>
</feature>
<keyword evidence="6" id="KW-0812">Transmembrane</keyword>
<dbReference type="InterPro" id="IPR002000">
    <property type="entry name" value="Lysosome-assoc_membr_glycop"/>
</dbReference>
<dbReference type="GO" id="GO:0072594">
    <property type="term" value="P:establishment of protein localization to organelle"/>
    <property type="evidence" value="ECO:0007669"/>
    <property type="project" value="TreeGrafter"/>
</dbReference>
<feature type="domain" description="Lysosome-associated membrane glycoprotein 2-like luminal" evidence="21">
    <location>
        <begin position="32"/>
        <end position="128"/>
    </location>
</feature>
<dbReference type="InterPro" id="IPR048528">
    <property type="entry name" value="Lamp2-like_luminal"/>
</dbReference>
<reference evidence="22" key="2">
    <citation type="submission" date="2020-11" db="EMBL/GenBank/DDBJ databases">
        <authorList>
            <person name="McCartney M.A."/>
            <person name="Auch B."/>
            <person name="Kono T."/>
            <person name="Mallez S."/>
            <person name="Becker A."/>
            <person name="Gohl D.M."/>
            <person name="Silverstein K.A.T."/>
            <person name="Koren S."/>
            <person name="Bechman K.B."/>
            <person name="Herman A."/>
            <person name="Abrahante J.E."/>
            <person name="Garbe J."/>
        </authorList>
    </citation>
    <scope>NUCLEOTIDE SEQUENCE</scope>
    <source>
        <strain evidence="22">Duluth1</strain>
        <tissue evidence="22">Whole animal</tissue>
    </source>
</reference>
<comment type="caution">
    <text evidence="22">The sequence shown here is derived from an EMBL/GenBank/DDBJ whole genome shotgun (WGS) entry which is preliminary data.</text>
</comment>
<comment type="function">
    <text evidence="16">Plays a role in short-term synaptic plasticity in a subset of GABAergic neurons in the brain.</text>
</comment>
<keyword evidence="8" id="KW-0967">Endosome</keyword>
<evidence type="ECO:0000256" key="8">
    <source>
        <dbReference type="ARBA" id="ARBA00022753"/>
    </source>
</evidence>
<evidence type="ECO:0000313" key="22">
    <source>
        <dbReference type="EMBL" id="KAH3755718.1"/>
    </source>
</evidence>
<evidence type="ECO:0000256" key="11">
    <source>
        <dbReference type="ARBA" id="ARBA00023136"/>
    </source>
</evidence>
<evidence type="ECO:0000256" key="16">
    <source>
        <dbReference type="ARBA" id="ARBA00053950"/>
    </source>
</evidence>
<dbReference type="EMBL" id="JAIWYP010000010">
    <property type="protein sequence ID" value="KAH3755718.1"/>
    <property type="molecule type" value="Genomic_DNA"/>
</dbReference>
<dbReference type="OrthoDB" id="6129311at2759"/>
<evidence type="ECO:0000256" key="10">
    <source>
        <dbReference type="ARBA" id="ARBA00023018"/>
    </source>
</evidence>
<dbReference type="Pfam" id="PF01299">
    <property type="entry name" value="Lamp2-like_luminal"/>
    <property type="match status" value="1"/>
</dbReference>
<gene>
    <name evidence="22" type="ORF">DPMN_190417</name>
</gene>
<evidence type="ECO:0000256" key="7">
    <source>
        <dbReference type="ARBA" id="ARBA00022729"/>
    </source>
</evidence>
<evidence type="ECO:0000256" key="13">
    <source>
        <dbReference type="ARBA" id="ARBA00023273"/>
    </source>
</evidence>
<comment type="subcellular location">
    <subcellularLocation>
        <location evidence="4">Cell projection</location>
        <location evidence="4">Dendrite</location>
    </subcellularLocation>
    <subcellularLocation>
        <location evidence="17">Cell projection</location>
        <location evidence="17">Growth cone membrane</location>
        <topology evidence="17">Single-pass type I membrane protein</topology>
    </subcellularLocation>
    <subcellularLocation>
        <location evidence="15">Cytoplasmic vesicle</location>
        <location evidence="15">Secretory vesicle</location>
        <location evidence="15">Synaptic vesicle membrane</location>
        <topology evidence="15">Single-pass type I membrane protein</topology>
    </subcellularLocation>
    <subcellularLocation>
        <location evidence="2">Early endosome membrane</location>
        <topology evidence="2">Single-pass type I membrane protein</topology>
    </subcellularLocation>
    <subcellularLocation>
        <location evidence="1">Endoplasmic reticulum-Golgi intermediate compartment membrane</location>
        <topology evidence="1">Single-pass type I membrane protein</topology>
    </subcellularLocation>
    <subcellularLocation>
        <location evidence="3">Recycling endosome</location>
    </subcellularLocation>
</comment>
<evidence type="ECO:0000256" key="14">
    <source>
        <dbReference type="ARBA" id="ARBA00023329"/>
    </source>
</evidence>
<evidence type="ECO:0000256" key="1">
    <source>
        <dbReference type="ARBA" id="ARBA00004151"/>
    </source>
</evidence>